<name>A0A7S2KTV8_9STRA</name>
<sequence length="214" mass="23644">MASERINNLGNLPTGTIGHIASFLSRTSRALFAVGLANPPNNDAALNDSSSAIIGSQWDILDFGEINKDLAAKLSDDDIKNVLIFIDAASRVKRLKLTGCMNITGSGLEPLRGSLTIEQIDLSLVGDHQNSRLDPEPQISRDVVIPILDSIIEREGCALKHLQLPLSWRRERDTQPHITSILYEFIARYNQMLESGPGVRCVKCSDRHRNEHLP</sequence>
<evidence type="ECO:0000313" key="1">
    <source>
        <dbReference type="EMBL" id="CAD9586671.1"/>
    </source>
</evidence>
<dbReference type="AlphaFoldDB" id="A0A7S2KTV8"/>
<reference evidence="1" key="1">
    <citation type="submission" date="2021-01" db="EMBL/GenBank/DDBJ databases">
        <authorList>
            <person name="Corre E."/>
            <person name="Pelletier E."/>
            <person name="Niang G."/>
            <person name="Scheremetjew M."/>
            <person name="Finn R."/>
            <person name="Kale V."/>
            <person name="Holt S."/>
            <person name="Cochrane G."/>
            <person name="Meng A."/>
            <person name="Brown T."/>
            <person name="Cohen L."/>
        </authorList>
    </citation>
    <scope>NUCLEOTIDE SEQUENCE</scope>
    <source>
        <strain evidence="1">SM1012Den-03</strain>
    </source>
</reference>
<gene>
    <name evidence="1" type="ORF">SMAR0320_LOCUS5417</name>
</gene>
<proteinExistence type="predicted"/>
<organism evidence="1">
    <name type="scientific">Skeletonema marinoi</name>
    <dbReference type="NCBI Taxonomy" id="267567"/>
    <lineage>
        <taxon>Eukaryota</taxon>
        <taxon>Sar</taxon>
        <taxon>Stramenopiles</taxon>
        <taxon>Ochrophyta</taxon>
        <taxon>Bacillariophyta</taxon>
        <taxon>Coscinodiscophyceae</taxon>
        <taxon>Thalassiosirophycidae</taxon>
        <taxon>Thalassiosirales</taxon>
        <taxon>Skeletonemataceae</taxon>
        <taxon>Skeletonema</taxon>
        <taxon>Skeletonema marinoi-dohrnii complex</taxon>
    </lineage>
</organism>
<protein>
    <submittedName>
        <fullName evidence="1">Uncharacterized protein</fullName>
    </submittedName>
</protein>
<accession>A0A7S2KTV8</accession>
<dbReference type="EMBL" id="HBGZ01007599">
    <property type="protein sequence ID" value="CAD9586671.1"/>
    <property type="molecule type" value="Transcribed_RNA"/>
</dbReference>